<dbReference type="InterPro" id="IPR050698">
    <property type="entry name" value="MBL"/>
</dbReference>
<gene>
    <name evidence="2" type="ORF">CAL12_16130</name>
</gene>
<dbReference type="GO" id="GO:0016874">
    <property type="term" value="F:ligase activity"/>
    <property type="evidence" value="ECO:0007669"/>
    <property type="project" value="UniProtKB-KW"/>
</dbReference>
<keyword evidence="3" id="KW-1185">Reference proteome</keyword>
<dbReference type="InterPro" id="IPR036866">
    <property type="entry name" value="RibonucZ/Hydroxyglut_hydro"/>
</dbReference>
<dbReference type="PANTHER" id="PTHR11203">
    <property type="entry name" value="CLEAVAGE AND POLYADENYLATION SPECIFICITY FACTOR FAMILY MEMBER"/>
    <property type="match status" value="1"/>
</dbReference>
<dbReference type="NCBIfam" id="TIGR04122">
    <property type="entry name" value="Xnuc_lig_assoc"/>
    <property type="match status" value="1"/>
</dbReference>
<dbReference type="InterPro" id="IPR026360">
    <property type="entry name" value="Xnuc_lig_assoc"/>
</dbReference>
<sequence>MDLIVARPEGLYCPPGDFYIDPWRPVERAIITHAHSDHARAGHAHYLASAAGAGVLRARVGDVDLDAMPYGETRVHNGVRITLFPAGHVLGSAQVRLEHGGQVWVASGDYKLQEDGTCDPFEPVPCDVFITESTFGLPVYRWDDVAQVRADINAWWAANAAEGRASILYCYAFGKAQRILHGLDASIGPIVAHGAVEGLNRVYRTSGVVMPPTITVSEIADPADLRRALVLAPPSARGTPWTRRFGEHADAFASGWMRLRGARRRRGVDRGFVMSDHADWPGLGKAIRATGAERVIVTHGSVAVLVRWLNELGLRGESFTTEYGAEEDEGGPDKEQGATRADASDEVASDGAEAVASAQAASETRARLPSDPDAGDDPEDPAS</sequence>
<evidence type="ECO:0000313" key="2">
    <source>
        <dbReference type="EMBL" id="ARP84579.1"/>
    </source>
</evidence>
<dbReference type="PANTHER" id="PTHR11203:SF49">
    <property type="entry name" value="BLL1145 PROTEIN"/>
    <property type="match status" value="1"/>
</dbReference>
<dbReference type="STRING" id="1416806.CAL12_16130"/>
<organism evidence="2 3">
    <name type="scientific">Bordetella genomosp. 8</name>
    <dbReference type="NCBI Taxonomy" id="1416806"/>
    <lineage>
        <taxon>Bacteria</taxon>
        <taxon>Pseudomonadati</taxon>
        <taxon>Pseudomonadota</taxon>
        <taxon>Betaproteobacteria</taxon>
        <taxon>Burkholderiales</taxon>
        <taxon>Alcaligenaceae</taxon>
        <taxon>Bordetella</taxon>
    </lineage>
</organism>
<protein>
    <submittedName>
        <fullName evidence="2">DNA ligase-associated DEXH box helicase</fullName>
    </submittedName>
</protein>
<dbReference type="OrthoDB" id="9803916at2"/>
<feature type="region of interest" description="Disordered" evidence="1">
    <location>
        <begin position="321"/>
        <end position="383"/>
    </location>
</feature>
<dbReference type="KEGG" id="bgv:CAL12_16130"/>
<evidence type="ECO:0000256" key="1">
    <source>
        <dbReference type="SAM" id="MobiDB-lite"/>
    </source>
</evidence>
<feature type="compositionally biased region" description="Acidic residues" evidence="1">
    <location>
        <begin position="373"/>
        <end position="383"/>
    </location>
</feature>
<dbReference type="Gene3D" id="3.60.15.10">
    <property type="entry name" value="Ribonuclease Z/Hydroxyacylglutathione hydrolase-like"/>
    <property type="match status" value="1"/>
</dbReference>
<dbReference type="RefSeq" id="WP_086067928.1">
    <property type="nucleotide sequence ID" value="NZ_CP021108.1"/>
</dbReference>
<feature type="compositionally biased region" description="Low complexity" evidence="1">
    <location>
        <begin position="349"/>
        <end position="363"/>
    </location>
</feature>
<proteinExistence type="predicted"/>
<dbReference type="GO" id="GO:0004521">
    <property type="term" value="F:RNA endonuclease activity"/>
    <property type="evidence" value="ECO:0007669"/>
    <property type="project" value="TreeGrafter"/>
</dbReference>
<reference evidence="2 3" key="1">
    <citation type="submission" date="2017-05" db="EMBL/GenBank/DDBJ databases">
        <title>Complete and WGS of Bordetella genogroups.</title>
        <authorList>
            <person name="Spilker T."/>
            <person name="LiPuma J."/>
        </authorList>
    </citation>
    <scope>NUCLEOTIDE SEQUENCE [LARGE SCALE GENOMIC DNA]</scope>
    <source>
        <strain evidence="2 3">AU19157</strain>
    </source>
</reference>
<dbReference type="SUPFAM" id="SSF56281">
    <property type="entry name" value="Metallo-hydrolase/oxidoreductase"/>
    <property type="match status" value="1"/>
</dbReference>
<dbReference type="Proteomes" id="UP000194151">
    <property type="component" value="Chromosome"/>
</dbReference>
<accession>A0A1W6YUK2</accession>
<dbReference type="AlphaFoldDB" id="A0A1W6YUK2"/>
<evidence type="ECO:0000313" key="3">
    <source>
        <dbReference type="Proteomes" id="UP000194151"/>
    </source>
</evidence>
<name>A0A1W6YUK2_9BORD</name>
<dbReference type="EMBL" id="CP021108">
    <property type="protein sequence ID" value="ARP84579.1"/>
    <property type="molecule type" value="Genomic_DNA"/>
</dbReference>
<keyword evidence="2" id="KW-0436">Ligase</keyword>